<dbReference type="PANTHER" id="PTHR43102:SF2">
    <property type="entry name" value="GAF DOMAIN-CONTAINING PROTEIN"/>
    <property type="match status" value="1"/>
</dbReference>
<dbReference type="InterPro" id="IPR029016">
    <property type="entry name" value="GAF-like_dom_sf"/>
</dbReference>
<gene>
    <name evidence="2" type="ORF">JQX08_11565</name>
</gene>
<proteinExistence type="predicted"/>
<dbReference type="PANTHER" id="PTHR43102">
    <property type="entry name" value="SLR1143 PROTEIN"/>
    <property type="match status" value="1"/>
</dbReference>
<keyword evidence="3" id="KW-1185">Reference proteome</keyword>
<protein>
    <submittedName>
        <fullName evidence="2">Sensor domain-containing diguanylate cyclase</fullName>
    </submittedName>
</protein>
<dbReference type="Pfam" id="PF00990">
    <property type="entry name" value="GGDEF"/>
    <property type="match status" value="1"/>
</dbReference>
<organism evidence="2 3">
    <name type="scientific">Zestomonas insulae</name>
    <dbReference type="NCBI Taxonomy" id="2809017"/>
    <lineage>
        <taxon>Bacteria</taxon>
        <taxon>Pseudomonadati</taxon>
        <taxon>Pseudomonadota</taxon>
        <taxon>Gammaproteobacteria</taxon>
        <taxon>Pseudomonadales</taxon>
        <taxon>Pseudomonadaceae</taxon>
        <taxon>Zestomonas</taxon>
    </lineage>
</organism>
<dbReference type="EMBL" id="JAFEUP010000003">
    <property type="protein sequence ID" value="MBM7061343.1"/>
    <property type="molecule type" value="Genomic_DNA"/>
</dbReference>
<reference evidence="2 3" key="1">
    <citation type="submission" date="2021-02" db="EMBL/GenBank/DDBJ databases">
        <authorList>
            <person name="Lee D.-H."/>
        </authorList>
    </citation>
    <scope>NUCLEOTIDE SEQUENCE [LARGE SCALE GENOMIC DNA]</scope>
    <source>
        <strain evidence="2 3">UL073</strain>
    </source>
</reference>
<dbReference type="Proteomes" id="UP000717995">
    <property type="component" value="Unassembled WGS sequence"/>
</dbReference>
<name>A0ABS2IGQ7_9GAMM</name>
<evidence type="ECO:0000313" key="2">
    <source>
        <dbReference type="EMBL" id="MBM7061343.1"/>
    </source>
</evidence>
<dbReference type="InterPro" id="IPR003018">
    <property type="entry name" value="GAF"/>
</dbReference>
<dbReference type="PROSITE" id="PS50887">
    <property type="entry name" value="GGDEF"/>
    <property type="match status" value="1"/>
</dbReference>
<accession>A0ABS2IGQ7</accession>
<dbReference type="Gene3D" id="3.30.450.40">
    <property type="match status" value="1"/>
</dbReference>
<dbReference type="SUPFAM" id="SSF55073">
    <property type="entry name" value="Nucleotide cyclase"/>
    <property type="match status" value="1"/>
</dbReference>
<dbReference type="InterPro" id="IPR043128">
    <property type="entry name" value="Rev_trsase/Diguanyl_cyclase"/>
</dbReference>
<dbReference type="NCBIfam" id="TIGR00254">
    <property type="entry name" value="GGDEF"/>
    <property type="match status" value="1"/>
</dbReference>
<sequence length="343" mass="37853">MQTPPCPVDEAQRLQALEQLDLMDTPAEHYLDTLVRLARDMFGVESALIGLVDHDRQWFKARIGLLGDQNERDQTFCAHALLGDGQMLVEDALLDPRFTGNPSVTGAPFIRMYAGQLLYAGDGQPIGTLCVFDPTPRSLDADERRHLRDLGTLAEGYLQLRALSTRTHTLRQAVDREQRKALLDPLTQLWNRGGLEQFFPFAQRATADAGQQLGVIFADLDHFKQVNDGHGHGAGDQVLWESARRLTAALRPDDLLVRLGGEEFVAVVAVHDATELAAIAERMRQTVAGESMLDGRVQQTISLGSALATTGETQASVLERADRALYRAKQQGRNRAVHASLEE</sequence>
<dbReference type="SMART" id="SM00267">
    <property type="entry name" value="GGDEF"/>
    <property type="match status" value="1"/>
</dbReference>
<dbReference type="Pfam" id="PF01590">
    <property type="entry name" value="GAF"/>
    <property type="match status" value="1"/>
</dbReference>
<dbReference type="SMART" id="SM00065">
    <property type="entry name" value="GAF"/>
    <property type="match status" value="1"/>
</dbReference>
<dbReference type="Gene3D" id="3.30.70.270">
    <property type="match status" value="1"/>
</dbReference>
<comment type="caution">
    <text evidence="2">The sequence shown here is derived from an EMBL/GenBank/DDBJ whole genome shotgun (WGS) entry which is preliminary data.</text>
</comment>
<evidence type="ECO:0000313" key="3">
    <source>
        <dbReference type="Proteomes" id="UP000717995"/>
    </source>
</evidence>
<dbReference type="RefSeq" id="WP_205348528.1">
    <property type="nucleotide sequence ID" value="NZ_JAFEUP010000003.1"/>
</dbReference>
<dbReference type="InterPro" id="IPR029787">
    <property type="entry name" value="Nucleotide_cyclase"/>
</dbReference>
<feature type="domain" description="GGDEF" evidence="1">
    <location>
        <begin position="211"/>
        <end position="341"/>
    </location>
</feature>
<evidence type="ECO:0000259" key="1">
    <source>
        <dbReference type="PROSITE" id="PS50887"/>
    </source>
</evidence>
<dbReference type="CDD" id="cd01949">
    <property type="entry name" value="GGDEF"/>
    <property type="match status" value="1"/>
</dbReference>
<dbReference type="SUPFAM" id="SSF55781">
    <property type="entry name" value="GAF domain-like"/>
    <property type="match status" value="1"/>
</dbReference>
<dbReference type="InterPro" id="IPR000160">
    <property type="entry name" value="GGDEF_dom"/>
</dbReference>